<keyword evidence="2" id="KW-0378">Hydrolase</keyword>
<dbReference type="GO" id="GO:0006753">
    <property type="term" value="P:nucleoside phosphate metabolic process"/>
    <property type="evidence" value="ECO:0007669"/>
    <property type="project" value="TreeGrafter"/>
</dbReference>
<accession>A0A444L9J0</accession>
<evidence type="ECO:0000313" key="5">
    <source>
        <dbReference type="Proteomes" id="UP000288215"/>
    </source>
</evidence>
<protein>
    <submittedName>
        <fullName evidence="4">ADP-ribose pyrophosphatase</fullName>
    </submittedName>
</protein>
<dbReference type="EMBL" id="RXGA01000001">
    <property type="protein sequence ID" value="RWX74261.1"/>
    <property type="molecule type" value="Genomic_DNA"/>
</dbReference>
<dbReference type="Gene3D" id="3.90.79.10">
    <property type="entry name" value="Nucleoside Triphosphate Pyrophosphohydrolase"/>
    <property type="match status" value="1"/>
</dbReference>
<dbReference type="GO" id="GO:0016462">
    <property type="term" value="F:pyrophosphatase activity"/>
    <property type="evidence" value="ECO:0007669"/>
    <property type="project" value="UniProtKB-ARBA"/>
</dbReference>
<evidence type="ECO:0000256" key="1">
    <source>
        <dbReference type="ARBA" id="ARBA00001946"/>
    </source>
</evidence>
<dbReference type="SUPFAM" id="SSF55811">
    <property type="entry name" value="Nudix"/>
    <property type="match status" value="1"/>
</dbReference>
<dbReference type="PROSITE" id="PS51462">
    <property type="entry name" value="NUDIX"/>
    <property type="match status" value="1"/>
</dbReference>
<dbReference type="Pfam" id="PF00293">
    <property type="entry name" value="NUDIX"/>
    <property type="match status" value="1"/>
</dbReference>
<dbReference type="FunFam" id="3.90.79.10:FF:000024">
    <property type="entry name" value="ADP-ribose pyrophosphatase"/>
    <property type="match status" value="1"/>
</dbReference>
<dbReference type="PANTHER" id="PTHR11839:SF18">
    <property type="entry name" value="NUDIX HYDROLASE DOMAIN-CONTAINING PROTEIN"/>
    <property type="match status" value="1"/>
</dbReference>
<feature type="domain" description="Nudix hydrolase" evidence="3">
    <location>
        <begin position="41"/>
        <end position="169"/>
    </location>
</feature>
<gene>
    <name evidence="4" type="ORF">Metus_0286</name>
</gene>
<evidence type="ECO:0000313" key="4">
    <source>
        <dbReference type="EMBL" id="RWX74261.1"/>
    </source>
</evidence>
<dbReference type="InterPro" id="IPR020476">
    <property type="entry name" value="Nudix_hydrolase"/>
</dbReference>
<proteinExistence type="predicted"/>
<dbReference type="GO" id="GO:0005829">
    <property type="term" value="C:cytosol"/>
    <property type="evidence" value="ECO:0007669"/>
    <property type="project" value="TreeGrafter"/>
</dbReference>
<reference evidence="4 5" key="1">
    <citation type="submission" date="2018-12" db="EMBL/GenBank/DDBJ databases">
        <title>The complete genome of the methanogenic archaea of the candidate phylum Verstraetearchaeota, obtained from the metagenome of underground thermal water.</title>
        <authorList>
            <person name="Kadnikov V.V."/>
            <person name="Mardanov A.V."/>
            <person name="Beletsky A.V."/>
            <person name="Karnachuk O.V."/>
            <person name="Ravin N.V."/>
        </authorList>
    </citation>
    <scope>NUCLEOTIDE SEQUENCE [LARGE SCALE GENOMIC DNA]</scope>
    <source>
        <strain evidence="4">Ch88</strain>
    </source>
</reference>
<dbReference type="CDD" id="cd03424">
    <property type="entry name" value="NUDIX_ADPRase_Nudt5_UGPPase_Nudt14"/>
    <property type="match status" value="1"/>
</dbReference>
<dbReference type="PANTHER" id="PTHR11839">
    <property type="entry name" value="UDP/ADP-SUGAR PYROPHOSPHATASE"/>
    <property type="match status" value="1"/>
</dbReference>
<dbReference type="PRINTS" id="PR00502">
    <property type="entry name" value="NUDIXFAMILY"/>
</dbReference>
<dbReference type="InterPro" id="IPR020084">
    <property type="entry name" value="NUDIX_hydrolase_CS"/>
</dbReference>
<comment type="cofactor">
    <cofactor evidence="1">
        <name>Mg(2+)</name>
        <dbReference type="ChEBI" id="CHEBI:18420"/>
    </cofactor>
</comment>
<name>A0A444L9J0_METS7</name>
<dbReference type="PROSITE" id="PS00893">
    <property type="entry name" value="NUDIX_BOX"/>
    <property type="match status" value="1"/>
</dbReference>
<evidence type="ECO:0000259" key="3">
    <source>
        <dbReference type="PROSITE" id="PS51462"/>
    </source>
</evidence>
<dbReference type="GO" id="GO:0019693">
    <property type="term" value="P:ribose phosphate metabolic process"/>
    <property type="evidence" value="ECO:0007669"/>
    <property type="project" value="TreeGrafter"/>
</dbReference>
<sequence length="182" mass="20379">MRVPSLEEVVSSSHIFSGRAISLKVEDVRLPSGKLARRETVVHPGAVAVVALEGGDILLERQYRHTAKRVIWEIPAGTIEKGEDPEECARRELAEETGYTADKMDRVFSFYVAPGYSTEVIHLFLAKGLKRSSKRLDYDEEIDAVFVPISKALEMVRDNEIEDAKTAIGILFFERFLANARG</sequence>
<organism evidence="4 5">
    <name type="scientific">Methanosuratincola subterraneus</name>
    <dbReference type="NCBI Taxonomy" id="2593994"/>
    <lineage>
        <taxon>Archaea</taxon>
        <taxon>Thermoproteota</taxon>
        <taxon>Methanosuratincolia</taxon>
        <taxon>Candidatus Methanomethylicales</taxon>
        <taxon>Candidatus Methanomethylicaceae</taxon>
        <taxon>Candidatus Methanosuratincola (ex Vanwonterghem et al. 2016)</taxon>
    </lineage>
</organism>
<dbReference type="InterPro" id="IPR015797">
    <property type="entry name" value="NUDIX_hydrolase-like_dom_sf"/>
</dbReference>
<dbReference type="AlphaFoldDB" id="A0A444L9J0"/>
<dbReference type="InterPro" id="IPR000086">
    <property type="entry name" value="NUDIX_hydrolase_dom"/>
</dbReference>
<evidence type="ECO:0000256" key="2">
    <source>
        <dbReference type="ARBA" id="ARBA00022801"/>
    </source>
</evidence>
<dbReference type="Proteomes" id="UP000288215">
    <property type="component" value="Unassembled WGS sequence"/>
</dbReference>
<comment type="caution">
    <text evidence="4">The sequence shown here is derived from an EMBL/GenBank/DDBJ whole genome shotgun (WGS) entry which is preliminary data.</text>
</comment>